<keyword evidence="3" id="KW-1185">Reference proteome</keyword>
<evidence type="ECO:0000313" key="3">
    <source>
        <dbReference type="Proteomes" id="UP000199062"/>
    </source>
</evidence>
<keyword evidence="1" id="KW-0812">Transmembrane</keyword>
<protein>
    <submittedName>
        <fullName evidence="2">Uncharacterized protein</fullName>
    </submittedName>
</protein>
<gene>
    <name evidence="2" type="ORF">SAMN05216559_3688</name>
</gene>
<dbReference type="InterPro" id="IPR055934">
    <property type="entry name" value="DUF7512"/>
</dbReference>
<proteinExistence type="predicted"/>
<dbReference type="RefSeq" id="WP_177227668.1">
    <property type="nucleotide sequence ID" value="NZ_FOZK01000004.1"/>
</dbReference>
<reference evidence="2 3" key="1">
    <citation type="submission" date="2016-10" db="EMBL/GenBank/DDBJ databases">
        <authorList>
            <person name="de Groot N.N."/>
        </authorList>
    </citation>
    <scope>NUCLEOTIDE SEQUENCE [LARGE SCALE GENOMIC DNA]</scope>
    <source>
        <strain evidence="2 3">CGMCC 1.10457</strain>
    </source>
</reference>
<dbReference type="Proteomes" id="UP000199062">
    <property type="component" value="Unassembled WGS sequence"/>
</dbReference>
<dbReference type="Pfam" id="PF24352">
    <property type="entry name" value="DUF7512"/>
    <property type="match status" value="1"/>
</dbReference>
<dbReference type="EMBL" id="FOZK01000004">
    <property type="protein sequence ID" value="SFS10240.1"/>
    <property type="molecule type" value="Genomic_DNA"/>
</dbReference>
<organism evidence="2 3">
    <name type="scientific">Halomicrobium zhouii</name>
    <dbReference type="NCBI Taxonomy" id="767519"/>
    <lineage>
        <taxon>Archaea</taxon>
        <taxon>Methanobacteriati</taxon>
        <taxon>Methanobacteriota</taxon>
        <taxon>Stenosarchaea group</taxon>
        <taxon>Halobacteria</taxon>
        <taxon>Halobacteriales</taxon>
        <taxon>Haloarculaceae</taxon>
        <taxon>Halomicrobium</taxon>
    </lineage>
</organism>
<sequence length="49" mass="5294">MIEVGTLSPAVQAGVLIGAVLFEAMILYVGYGFVEQVVGNRLIERIENN</sequence>
<dbReference type="OrthoDB" id="255777at2157"/>
<evidence type="ECO:0000313" key="2">
    <source>
        <dbReference type="EMBL" id="SFS10240.1"/>
    </source>
</evidence>
<accession>A0A1I6M3H4</accession>
<keyword evidence="1" id="KW-1133">Transmembrane helix</keyword>
<evidence type="ECO:0000256" key="1">
    <source>
        <dbReference type="SAM" id="Phobius"/>
    </source>
</evidence>
<dbReference type="STRING" id="767519.SAMN05216559_3688"/>
<dbReference type="AlphaFoldDB" id="A0A1I6M3H4"/>
<feature type="transmembrane region" description="Helical" evidence="1">
    <location>
        <begin position="12"/>
        <end position="34"/>
    </location>
</feature>
<keyword evidence="1" id="KW-0472">Membrane</keyword>
<name>A0A1I6M3H4_9EURY</name>